<proteinExistence type="predicted"/>
<evidence type="ECO:0000313" key="2">
    <source>
        <dbReference type="Proteomes" id="UP001149813"/>
    </source>
</evidence>
<evidence type="ECO:0008006" key="3">
    <source>
        <dbReference type="Google" id="ProtNLM"/>
    </source>
</evidence>
<protein>
    <recommendedName>
        <fullName evidence="3">RRM domain-containing protein</fullName>
    </recommendedName>
</protein>
<dbReference type="InterPro" id="IPR012677">
    <property type="entry name" value="Nucleotide-bd_a/b_plait_sf"/>
</dbReference>
<dbReference type="OrthoDB" id="3800936at2759"/>
<dbReference type="Proteomes" id="UP001149813">
    <property type="component" value="Unassembled WGS sequence"/>
</dbReference>
<name>A0A9W7Y047_9FUNG</name>
<sequence length="193" mass="21869">MLARLSTRAPPGLRRRGARGLACMSVNVDYGTLKTSKEDLWKTFQQVGKVWDIQIIESKLSGRVFKRAVVRFYDGEYQSGDMADSIPVLPPPTTAETRNVQKMVTDAVSRIDRTTLNGASLRVYAPRDNRPTQLHEWYEDVQALSCSKSRSQHTALFPINPFLKPPRNDDDDYRQGFLTGFKLGLKDGYKKLS</sequence>
<dbReference type="GO" id="GO:0003676">
    <property type="term" value="F:nucleic acid binding"/>
    <property type="evidence" value="ECO:0007669"/>
    <property type="project" value="InterPro"/>
</dbReference>
<dbReference type="Gene3D" id="3.30.70.330">
    <property type="match status" value="1"/>
</dbReference>
<dbReference type="InterPro" id="IPR035979">
    <property type="entry name" value="RBD_domain_sf"/>
</dbReference>
<reference evidence="1" key="1">
    <citation type="submission" date="2022-07" db="EMBL/GenBank/DDBJ databases">
        <title>Phylogenomic reconstructions and comparative analyses of Kickxellomycotina fungi.</title>
        <authorList>
            <person name="Reynolds N.K."/>
            <person name="Stajich J.E."/>
            <person name="Barry K."/>
            <person name="Grigoriev I.V."/>
            <person name="Crous P."/>
            <person name="Smith M.E."/>
        </authorList>
    </citation>
    <scope>NUCLEOTIDE SEQUENCE</scope>
    <source>
        <strain evidence="1">NBRC 32514</strain>
    </source>
</reference>
<dbReference type="EMBL" id="JANBOJ010000163">
    <property type="protein sequence ID" value="KAJ1721564.1"/>
    <property type="molecule type" value="Genomic_DNA"/>
</dbReference>
<dbReference type="AlphaFoldDB" id="A0A9W7Y047"/>
<comment type="caution">
    <text evidence="1">The sequence shown here is derived from an EMBL/GenBank/DDBJ whole genome shotgun (WGS) entry which is preliminary data.</text>
</comment>
<keyword evidence="2" id="KW-1185">Reference proteome</keyword>
<gene>
    <name evidence="1" type="ORF">LPJ53_003940</name>
</gene>
<organism evidence="1 2">
    <name type="scientific">Coemansia erecta</name>
    <dbReference type="NCBI Taxonomy" id="147472"/>
    <lineage>
        <taxon>Eukaryota</taxon>
        <taxon>Fungi</taxon>
        <taxon>Fungi incertae sedis</taxon>
        <taxon>Zoopagomycota</taxon>
        <taxon>Kickxellomycotina</taxon>
        <taxon>Kickxellomycetes</taxon>
        <taxon>Kickxellales</taxon>
        <taxon>Kickxellaceae</taxon>
        <taxon>Coemansia</taxon>
    </lineage>
</organism>
<evidence type="ECO:0000313" key="1">
    <source>
        <dbReference type="EMBL" id="KAJ1721564.1"/>
    </source>
</evidence>
<accession>A0A9W7Y047</accession>
<dbReference type="SUPFAM" id="SSF54928">
    <property type="entry name" value="RNA-binding domain, RBD"/>
    <property type="match status" value="1"/>
</dbReference>